<evidence type="ECO:0000313" key="6">
    <source>
        <dbReference type="Proteomes" id="UP000278587"/>
    </source>
</evidence>
<protein>
    <recommendedName>
        <fullName evidence="2 3">Single-stranded DNA-binding protein</fullName>
        <shortName evidence="2">SSB</shortName>
    </recommendedName>
</protein>
<dbReference type="GO" id="GO:0009295">
    <property type="term" value="C:nucleoid"/>
    <property type="evidence" value="ECO:0007669"/>
    <property type="project" value="TreeGrafter"/>
</dbReference>
<dbReference type="EMBL" id="RBOC01000042">
    <property type="protein sequence ID" value="RMM12790.1"/>
    <property type="molecule type" value="Genomic_DNA"/>
</dbReference>
<dbReference type="PANTHER" id="PTHR10302">
    <property type="entry name" value="SINGLE-STRANDED DNA-BINDING PROTEIN"/>
    <property type="match status" value="1"/>
</dbReference>
<organism evidence="5 6">
    <name type="scientific">Pseudomonas caricapapayae</name>
    <dbReference type="NCBI Taxonomy" id="46678"/>
    <lineage>
        <taxon>Bacteria</taxon>
        <taxon>Pseudomonadati</taxon>
        <taxon>Pseudomonadota</taxon>
        <taxon>Gammaproteobacteria</taxon>
        <taxon>Pseudomonadales</taxon>
        <taxon>Pseudomonadaceae</taxon>
        <taxon>Pseudomonas</taxon>
    </lineage>
</organism>
<dbReference type="InterPro" id="IPR012340">
    <property type="entry name" value="NA-bd_OB-fold"/>
</dbReference>
<dbReference type="NCBIfam" id="TIGR00621">
    <property type="entry name" value="ssb"/>
    <property type="match status" value="1"/>
</dbReference>
<feature type="region of interest" description="Disordered" evidence="4">
    <location>
        <begin position="110"/>
        <end position="192"/>
    </location>
</feature>
<evidence type="ECO:0000256" key="1">
    <source>
        <dbReference type="ARBA" id="ARBA00023125"/>
    </source>
</evidence>
<evidence type="ECO:0000256" key="3">
    <source>
        <dbReference type="RuleBase" id="RU000524"/>
    </source>
</evidence>
<dbReference type="GO" id="GO:0003697">
    <property type="term" value="F:single-stranded DNA binding"/>
    <property type="evidence" value="ECO:0007669"/>
    <property type="project" value="UniProtKB-UniRule"/>
</dbReference>
<dbReference type="InterPro" id="IPR000424">
    <property type="entry name" value="Primosome_PriB/ssb"/>
</dbReference>
<dbReference type="SUPFAM" id="SSF50249">
    <property type="entry name" value="Nucleic acid-binding proteins"/>
    <property type="match status" value="1"/>
</dbReference>
<gene>
    <name evidence="5" type="ORF">ALQ84_00854</name>
</gene>
<comment type="subunit">
    <text evidence="2">Homotetramer.</text>
</comment>
<dbReference type="NCBIfam" id="NF004357">
    <property type="entry name" value="PRK05733.1"/>
    <property type="match status" value="1"/>
</dbReference>
<dbReference type="AlphaFoldDB" id="A0A3M3BJB0"/>
<comment type="caution">
    <text evidence="2">Lacks conserved residue(s) required for the propagation of feature annotation.</text>
</comment>
<dbReference type="Gene3D" id="2.40.50.140">
    <property type="entry name" value="Nucleic acid-binding proteins"/>
    <property type="match status" value="1"/>
</dbReference>
<reference evidence="5 6" key="1">
    <citation type="submission" date="2018-08" db="EMBL/GenBank/DDBJ databases">
        <title>Recombination of ecologically and evolutionarily significant loci maintains genetic cohesion in the Pseudomonas syringae species complex.</title>
        <authorList>
            <person name="Dillon M."/>
            <person name="Thakur S."/>
            <person name="Almeida R.N.D."/>
            <person name="Weir B.S."/>
            <person name="Guttman D.S."/>
        </authorList>
    </citation>
    <scope>NUCLEOTIDE SEQUENCE [LARGE SCALE GENOMIC DNA]</scope>
    <source>
        <strain evidence="5 6">ICMP 4086</strain>
    </source>
</reference>
<dbReference type="InterPro" id="IPR011344">
    <property type="entry name" value="ssDNA-bd"/>
</dbReference>
<sequence length="201" mass="22001">MARGINKVILVGTCGQDPDCRYLPNSTAVTNLSLATSEQWTDKQTGQKVEKTEWHRVSLFGKVAEIAGEYLRKGSQVYIEGKLQTREWEKDGIKRYTTEIVVDMQGTMQLLGGRPQDDSPQGQNGHGSGGSDHQEPPRQQAPQQAAPEKPSGKGKAAPKPPRASGKQTQAKPPAPQPAGDFGVGDDDIPFMDPYRFNWMLV</sequence>
<dbReference type="RefSeq" id="WP_122301836.1">
    <property type="nucleotide sequence ID" value="NZ_RBOC01000042.1"/>
</dbReference>
<evidence type="ECO:0000313" key="5">
    <source>
        <dbReference type="EMBL" id="RMM12790.1"/>
    </source>
</evidence>
<dbReference type="Pfam" id="PF00436">
    <property type="entry name" value="SSB"/>
    <property type="match status" value="1"/>
</dbReference>
<accession>A0A3M3BJB0</accession>
<proteinExistence type="inferred from homology"/>
<dbReference type="PROSITE" id="PS50935">
    <property type="entry name" value="SSB"/>
    <property type="match status" value="1"/>
</dbReference>
<dbReference type="Proteomes" id="UP000278587">
    <property type="component" value="Unassembled WGS sequence"/>
</dbReference>
<dbReference type="PANTHER" id="PTHR10302:SF27">
    <property type="entry name" value="SINGLE-STRANDED DNA-BINDING PROTEIN"/>
    <property type="match status" value="1"/>
</dbReference>
<evidence type="ECO:0000256" key="2">
    <source>
        <dbReference type="HAMAP-Rule" id="MF_00984"/>
    </source>
</evidence>
<dbReference type="GO" id="GO:0006260">
    <property type="term" value="P:DNA replication"/>
    <property type="evidence" value="ECO:0007669"/>
    <property type="project" value="InterPro"/>
</dbReference>
<feature type="compositionally biased region" description="Low complexity" evidence="4">
    <location>
        <begin position="137"/>
        <end position="171"/>
    </location>
</feature>
<keyword evidence="1 2" id="KW-0238">DNA-binding</keyword>
<name>A0A3M3BJB0_9PSED</name>
<evidence type="ECO:0000256" key="4">
    <source>
        <dbReference type="SAM" id="MobiDB-lite"/>
    </source>
</evidence>
<dbReference type="HAMAP" id="MF_00984">
    <property type="entry name" value="SSB"/>
    <property type="match status" value="1"/>
</dbReference>
<comment type="caution">
    <text evidence="5">The sequence shown here is derived from an EMBL/GenBank/DDBJ whole genome shotgun (WGS) entry which is preliminary data.</text>
</comment>
<dbReference type="CDD" id="cd04496">
    <property type="entry name" value="SSB_OBF"/>
    <property type="match status" value="1"/>
</dbReference>